<evidence type="ECO:0000313" key="3">
    <source>
        <dbReference type="EMBL" id="QYO75766.1"/>
    </source>
</evidence>
<dbReference type="Gene3D" id="2.30.30.40">
    <property type="entry name" value="SH3 Domains"/>
    <property type="match status" value="1"/>
</dbReference>
<feature type="domain" description="SH3b" evidence="2">
    <location>
        <begin position="24"/>
        <end position="87"/>
    </location>
</feature>
<proteinExistence type="predicted"/>
<accession>A0ABX8WCR1</accession>
<dbReference type="SMART" id="SM00287">
    <property type="entry name" value="SH3b"/>
    <property type="match status" value="1"/>
</dbReference>
<dbReference type="Pfam" id="PF08239">
    <property type="entry name" value="SH3_3"/>
    <property type="match status" value="1"/>
</dbReference>
<keyword evidence="4" id="KW-1185">Reference proteome</keyword>
<feature type="signal peptide" evidence="1">
    <location>
        <begin position="1"/>
        <end position="25"/>
    </location>
</feature>
<name>A0ABX8WCR1_9HYPH</name>
<dbReference type="Gene3D" id="2.60.20.10">
    <property type="entry name" value="Crystallins"/>
    <property type="match status" value="1"/>
</dbReference>
<dbReference type="InterPro" id="IPR052354">
    <property type="entry name" value="Cell_Wall_Dynamics_Protein"/>
</dbReference>
<dbReference type="SUPFAM" id="SSF49695">
    <property type="entry name" value="gamma-Crystallin-like"/>
    <property type="match status" value="1"/>
</dbReference>
<dbReference type="PANTHER" id="PTHR34408">
    <property type="entry name" value="FAMILY PROTEIN, PUTATIVE-RELATED"/>
    <property type="match status" value="1"/>
</dbReference>
<dbReference type="Pfam" id="PF03995">
    <property type="entry name" value="Inhibitor_I36"/>
    <property type="match status" value="1"/>
</dbReference>
<evidence type="ECO:0000313" key="4">
    <source>
        <dbReference type="Proteomes" id="UP000825799"/>
    </source>
</evidence>
<dbReference type="InterPro" id="IPR011024">
    <property type="entry name" value="G_crystallin-like"/>
</dbReference>
<organism evidence="3 4">
    <name type="scientific">Devosia salina</name>
    <dbReference type="NCBI Taxonomy" id="2860336"/>
    <lineage>
        <taxon>Bacteria</taxon>
        <taxon>Pseudomonadati</taxon>
        <taxon>Pseudomonadota</taxon>
        <taxon>Alphaproteobacteria</taxon>
        <taxon>Hyphomicrobiales</taxon>
        <taxon>Devosiaceae</taxon>
        <taxon>Devosia</taxon>
    </lineage>
</organism>
<evidence type="ECO:0000259" key="2">
    <source>
        <dbReference type="SMART" id="SM00287"/>
    </source>
</evidence>
<sequence>MSIQRITFGASLAAITLLSTLAASAAPGIATGAVNVRTGPGTGYAKVGTLAKNEVVDVKQCQGSWCFVDRDAGTDGWVSKNYLAAYEGGGGGGGSTDIPFNFGMSVGPGGPSFSFGIGEAPPPPPPPAPPVPAKACFFKGNNFTGAQFCVAVGNDDPHLPGGWNDTISSIRLQGGAQVTVCKNNWYAGACTTYSADKPSLGGYNNAISSYQVF</sequence>
<gene>
    <name evidence="3" type="ORF">K1X15_14150</name>
</gene>
<dbReference type="EMBL" id="CP080590">
    <property type="protein sequence ID" value="QYO75766.1"/>
    <property type="molecule type" value="Genomic_DNA"/>
</dbReference>
<dbReference type="InterPro" id="IPR003646">
    <property type="entry name" value="SH3-like_bac-type"/>
</dbReference>
<protein>
    <submittedName>
        <fullName evidence="3">SH3 domain-containing protein</fullName>
    </submittedName>
</protein>
<dbReference type="RefSeq" id="WP_220304261.1">
    <property type="nucleotide sequence ID" value="NZ_CP080590.1"/>
</dbReference>
<dbReference type="Proteomes" id="UP000825799">
    <property type="component" value="Chromosome"/>
</dbReference>
<keyword evidence="1" id="KW-0732">Signal</keyword>
<evidence type="ECO:0000256" key="1">
    <source>
        <dbReference type="SAM" id="SignalP"/>
    </source>
</evidence>
<reference evidence="3 4" key="1">
    <citation type="submission" date="2021-08" db="EMBL/GenBank/DDBJ databases">
        <title>Devosia salina sp. nov., isolated from the South China Sea sediment.</title>
        <authorList>
            <person name="Zhou Z."/>
        </authorList>
    </citation>
    <scope>NUCLEOTIDE SEQUENCE [LARGE SCALE GENOMIC DNA]</scope>
    <source>
        <strain evidence="3 4">SCS-3</strain>
    </source>
</reference>
<feature type="chain" id="PRO_5046484764" evidence="1">
    <location>
        <begin position="26"/>
        <end position="213"/>
    </location>
</feature>
<dbReference type="PANTHER" id="PTHR34408:SF1">
    <property type="entry name" value="GLYCOSYL HYDROLASE FAMILY 19 DOMAIN-CONTAINING PROTEIN HI_1415"/>
    <property type="match status" value="1"/>
</dbReference>